<dbReference type="InterPro" id="IPR004680">
    <property type="entry name" value="Cit_transptr-like_dom"/>
</dbReference>
<reference evidence="9" key="1">
    <citation type="submission" date="2021-06" db="EMBL/GenBank/DDBJ databases">
        <authorList>
            <person name="Criscuolo A."/>
        </authorList>
    </citation>
    <scope>NUCLEOTIDE SEQUENCE</scope>
    <source>
        <strain evidence="9">CIP111803</strain>
    </source>
</reference>
<keyword evidence="6 7" id="KW-0472">Membrane</keyword>
<dbReference type="GO" id="GO:0006813">
    <property type="term" value="P:potassium ion transport"/>
    <property type="evidence" value="ECO:0007669"/>
    <property type="project" value="InterPro"/>
</dbReference>
<evidence type="ECO:0000256" key="2">
    <source>
        <dbReference type="ARBA" id="ARBA00022448"/>
    </source>
</evidence>
<comment type="caution">
    <text evidence="9">The sequence shown here is derived from an EMBL/GenBank/DDBJ whole genome shotgun (WGS) entry which is preliminary data.</text>
</comment>
<feature type="transmembrane region" description="Helical" evidence="7">
    <location>
        <begin position="57"/>
        <end position="75"/>
    </location>
</feature>
<evidence type="ECO:0000256" key="6">
    <source>
        <dbReference type="ARBA" id="ARBA00023136"/>
    </source>
</evidence>
<dbReference type="PROSITE" id="PS51202">
    <property type="entry name" value="RCK_C"/>
    <property type="match status" value="2"/>
</dbReference>
<dbReference type="EMBL" id="CAJVAP010000006">
    <property type="protein sequence ID" value="CAG7603644.1"/>
    <property type="molecule type" value="Genomic_DNA"/>
</dbReference>
<dbReference type="PROSITE" id="PS01271">
    <property type="entry name" value="NA_SULFATE"/>
    <property type="match status" value="1"/>
</dbReference>
<dbReference type="Proteomes" id="UP000693892">
    <property type="component" value="Unassembled WGS sequence"/>
</dbReference>
<dbReference type="InterPro" id="IPR006037">
    <property type="entry name" value="RCK_C"/>
</dbReference>
<protein>
    <recommendedName>
        <fullName evidence="8">RCK C-terminal domain-containing protein</fullName>
    </recommendedName>
</protein>
<evidence type="ECO:0000256" key="5">
    <source>
        <dbReference type="ARBA" id="ARBA00022989"/>
    </source>
</evidence>
<dbReference type="GO" id="GO:0008324">
    <property type="term" value="F:monoatomic cation transmembrane transporter activity"/>
    <property type="evidence" value="ECO:0007669"/>
    <property type="project" value="InterPro"/>
</dbReference>
<dbReference type="Pfam" id="PF02080">
    <property type="entry name" value="TrkA_C"/>
    <property type="match status" value="1"/>
</dbReference>
<feature type="transmembrane region" description="Helical" evidence="7">
    <location>
        <begin position="173"/>
        <end position="195"/>
    </location>
</feature>
<comment type="subcellular location">
    <subcellularLocation>
        <location evidence="1">Membrane</location>
        <topology evidence="1">Multi-pass membrane protein</topology>
    </subcellularLocation>
</comment>
<feature type="transmembrane region" description="Helical" evidence="7">
    <location>
        <begin position="523"/>
        <end position="541"/>
    </location>
</feature>
<dbReference type="Pfam" id="PF03600">
    <property type="entry name" value="CitMHS"/>
    <property type="match status" value="1"/>
</dbReference>
<organism evidence="9 10">
    <name type="scientific">Leucobacter soli</name>
    <dbReference type="NCBI Taxonomy" id="2812850"/>
    <lineage>
        <taxon>Bacteria</taxon>
        <taxon>Bacillati</taxon>
        <taxon>Actinomycetota</taxon>
        <taxon>Actinomycetes</taxon>
        <taxon>Micrococcales</taxon>
        <taxon>Microbacteriaceae</taxon>
        <taxon>Leucobacter</taxon>
    </lineage>
</organism>
<feature type="transmembrane region" description="Helical" evidence="7">
    <location>
        <begin position="6"/>
        <end position="21"/>
    </location>
</feature>
<evidence type="ECO:0000259" key="8">
    <source>
        <dbReference type="PROSITE" id="PS51202"/>
    </source>
</evidence>
<feature type="transmembrane region" description="Helical" evidence="7">
    <location>
        <begin position="28"/>
        <end position="45"/>
    </location>
</feature>
<keyword evidence="10" id="KW-1185">Reference proteome</keyword>
<accession>A0A916NV70</accession>
<keyword evidence="4" id="KW-0677">Repeat</keyword>
<evidence type="ECO:0000256" key="1">
    <source>
        <dbReference type="ARBA" id="ARBA00004141"/>
    </source>
</evidence>
<keyword evidence="2" id="KW-0813">Transport</keyword>
<feature type="transmembrane region" description="Helical" evidence="7">
    <location>
        <begin position="579"/>
        <end position="601"/>
    </location>
</feature>
<keyword evidence="5 7" id="KW-1133">Transmembrane helix</keyword>
<feature type="transmembrane region" description="Helical" evidence="7">
    <location>
        <begin position="496"/>
        <end position="516"/>
    </location>
</feature>
<feature type="transmembrane region" description="Helical" evidence="7">
    <location>
        <begin position="142"/>
        <end position="161"/>
    </location>
</feature>
<evidence type="ECO:0000313" key="10">
    <source>
        <dbReference type="Proteomes" id="UP000693892"/>
    </source>
</evidence>
<feature type="domain" description="RCK C-terminal" evidence="8">
    <location>
        <begin position="307"/>
        <end position="391"/>
    </location>
</feature>
<name>A0A916NV70_9MICO</name>
<evidence type="ECO:0000256" key="7">
    <source>
        <dbReference type="SAM" id="Phobius"/>
    </source>
</evidence>
<feature type="domain" description="RCK C-terminal" evidence="8">
    <location>
        <begin position="216"/>
        <end position="304"/>
    </location>
</feature>
<sequence>MTPDLLLVLALLVAVVVLFGIGRPRLDVVALLAIVAFPLTGVLSVPETLAGFADPNVILIAALFVVGEGLSRTGVTYRLGDWLAAKSGSSRTRLIVLLMVTVAGLGAVMSSTGVVAIFIPVVMSLASRLGMSPRRLMMPLSMAALISGMLTLIATAPNLVVDAELARQGADGFGFFSVTPFGLVILALGIGYALFAQRFLGGVEADETGSARDSFDDLFARYGVDRRAGRYRVEPGSPLIGATIPAVDFGTTGAFILGIERKRFWRRTTFLIAPDTSVRRGDTLILDLAPDAPTLGRLGLDYVGTSDRVFDDHARQLGVVEIVVPPDSPLVGRAVGDLRLRPTHDVTVLGMRQGGRAPESDFADRRLRAGAALLVAGDWEAIRRLGDATRDFVALAPPSESDESAPAAARAPFALLSLALMIVLMVTGVVPNVIAALIAALLMGAFRAIDMASAYRAIHWPTLLLIAGMLPFAEALKATGGIDLAVGGLTAAFGGAGPYAMLAVLFAATAIIGLFVSNTATAVLMAPVAIAAAGAMGVSPYPFAMTVMLAASAAFVTPVSSPVNMLVMEPGRYRFGDFVRIGAPFTVIVLMVSVLLVPVLLPFHP</sequence>
<feature type="transmembrane region" description="Helical" evidence="7">
    <location>
        <begin position="547"/>
        <end position="567"/>
    </location>
</feature>
<evidence type="ECO:0000313" key="9">
    <source>
        <dbReference type="EMBL" id="CAG7603644.1"/>
    </source>
</evidence>
<gene>
    <name evidence="9" type="ORF">LEUCIP111803_00656</name>
</gene>
<dbReference type="InterPro" id="IPR031312">
    <property type="entry name" value="Na/sul_symport_CS"/>
</dbReference>
<evidence type="ECO:0000256" key="4">
    <source>
        <dbReference type="ARBA" id="ARBA00022737"/>
    </source>
</evidence>
<keyword evidence="3 7" id="KW-0812">Transmembrane</keyword>
<evidence type="ECO:0000256" key="3">
    <source>
        <dbReference type="ARBA" id="ARBA00022692"/>
    </source>
</evidence>
<feature type="transmembrane region" description="Helical" evidence="7">
    <location>
        <begin position="413"/>
        <end position="446"/>
    </location>
</feature>
<dbReference type="InterPro" id="IPR051679">
    <property type="entry name" value="DASS-Related_Transporters"/>
</dbReference>
<dbReference type="GO" id="GO:0005886">
    <property type="term" value="C:plasma membrane"/>
    <property type="evidence" value="ECO:0007669"/>
    <property type="project" value="TreeGrafter"/>
</dbReference>
<dbReference type="PANTHER" id="PTHR43652:SF1">
    <property type="entry name" value="RESPONSE REGULATOR"/>
    <property type="match status" value="1"/>
</dbReference>
<dbReference type="AlphaFoldDB" id="A0A916NV70"/>
<proteinExistence type="predicted"/>
<feature type="transmembrane region" description="Helical" evidence="7">
    <location>
        <begin position="458"/>
        <end position="476"/>
    </location>
</feature>
<dbReference type="PANTHER" id="PTHR43652">
    <property type="entry name" value="BASIC AMINO ACID ANTIPORTER YFCC-RELATED"/>
    <property type="match status" value="1"/>
</dbReference>
<dbReference type="RefSeq" id="WP_218114290.1">
    <property type="nucleotide sequence ID" value="NZ_CAJVAP010000006.1"/>
</dbReference>
<feature type="transmembrane region" description="Helical" evidence="7">
    <location>
        <begin position="95"/>
        <end position="122"/>
    </location>
</feature>